<comment type="pathway">
    <text evidence="2 14 15">Porphyrin-containing compound metabolism; protoporphyrin-IX biosynthesis; protoporphyrin-IX from protoporphyrinogen-IX: step 1/1.</text>
</comment>
<keyword evidence="17" id="KW-1185">Reference proteome</keyword>
<dbReference type="EC" id="1.3.99.-" evidence="14 15"/>
<keyword evidence="5 14" id="KW-1003">Cell membrane</keyword>
<dbReference type="STRING" id="1280952.HJA_09409"/>
<comment type="similarity">
    <text evidence="3 14 15">Belongs to the HemJ family.</text>
</comment>
<dbReference type="PIRSF" id="PIRSF004638">
    <property type="entry name" value="UCP004638"/>
    <property type="match status" value="1"/>
</dbReference>
<dbReference type="Pfam" id="PF03653">
    <property type="entry name" value="UPF0093"/>
    <property type="match status" value="1"/>
</dbReference>
<evidence type="ECO:0000256" key="5">
    <source>
        <dbReference type="ARBA" id="ARBA00022475"/>
    </source>
</evidence>
<feature type="transmembrane region" description="Helical" evidence="14">
    <location>
        <begin position="85"/>
        <end position="102"/>
    </location>
</feature>
<dbReference type="GO" id="GO:0005886">
    <property type="term" value="C:plasma membrane"/>
    <property type="evidence" value="ECO:0007669"/>
    <property type="project" value="UniProtKB-SubCell"/>
</dbReference>
<evidence type="ECO:0000256" key="14">
    <source>
        <dbReference type="HAMAP-Rule" id="MF_02239"/>
    </source>
</evidence>
<dbReference type="PATRIC" id="fig|1280952.3.peg.1876"/>
<comment type="function">
    <text evidence="14 15">Catalyzes the oxidation of protoporphyrinogen IX to protoporphyrin IX.</text>
</comment>
<dbReference type="InterPro" id="IPR005265">
    <property type="entry name" value="HemJ-like"/>
</dbReference>
<gene>
    <name evidence="16" type="ORF">HJA_09409</name>
</gene>
<keyword evidence="6 14" id="KW-0349">Heme</keyword>
<protein>
    <recommendedName>
        <fullName evidence="4 14">Protoporphyrinogen IX oxidase</fullName>
        <shortName evidence="14">PPO</shortName>
        <ecNumber evidence="14 15">1.3.99.-</ecNumber>
    </recommendedName>
</protein>
<organism evidence="16 17">
    <name type="scientific">Hyphomonas jannaschiana VP2</name>
    <dbReference type="NCBI Taxonomy" id="1280952"/>
    <lineage>
        <taxon>Bacteria</taxon>
        <taxon>Pseudomonadati</taxon>
        <taxon>Pseudomonadota</taxon>
        <taxon>Alphaproteobacteria</taxon>
        <taxon>Hyphomonadales</taxon>
        <taxon>Hyphomonadaceae</taxon>
        <taxon>Hyphomonas</taxon>
    </lineage>
</organism>
<keyword evidence="7 14" id="KW-0812">Transmembrane</keyword>
<comment type="subunit">
    <text evidence="14">Homodimer.</text>
</comment>
<name>A0A059FD63_9PROT</name>
<reference evidence="16 17" key="1">
    <citation type="journal article" date="2014" name="Antonie Van Leeuwenhoek">
        <title>Hyphomonas beringensis sp. nov. and Hyphomonas chukchiensis sp. nov., isolated from surface seawater of the Bering Sea and Chukchi Sea.</title>
        <authorList>
            <person name="Li C."/>
            <person name="Lai Q."/>
            <person name="Li G."/>
            <person name="Dong C."/>
            <person name="Wang J."/>
            <person name="Liao Y."/>
            <person name="Shao Z."/>
        </authorList>
    </citation>
    <scope>NUCLEOTIDE SEQUENCE [LARGE SCALE GENOMIC DNA]</scope>
    <source>
        <strain evidence="16 17">VP2</strain>
    </source>
</reference>
<evidence type="ECO:0000256" key="9">
    <source>
        <dbReference type="ARBA" id="ARBA00022989"/>
    </source>
</evidence>
<comment type="cofactor">
    <cofactor evidence="14 15">
        <name>heme b</name>
        <dbReference type="ChEBI" id="CHEBI:60344"/>
    </cofactor>
    <text evidence="14 15">Binds 1 heme b (iron(II)-protoporphyrin IX) group per subunit.</text>
</comment>
<dbReference type="GO" id="GO:0046872">
    <property type="term" value="F:metal ion binding"/>
    <property type="evidence" value="ECO:0007669"/>
    <property type="project" value="UniProtKB-UniRule"/>
</dbReference>
<dbReference type="OrthoDB" id="9800824at2"/>
<evidence type="ECO:0000256" key="12">
    <source>
        <dbReference type="ARBA" id="ARBA00023136"/>
    </source>
</evidence>
<evidence type="ECO:0000256" key="7">
    <source>
        <dbReference type="ARBA" id="ARBA00022692"/>
    </source>
</evidence>
<evidence type="ECO:0000256" key="2">
    <source>
        <dbReference type="ARBA" id="ARBA00005073"/>
    </source>
</evidence>
<evidence type="ECO:0000256" key="15">
    <source>
        <dbReference type="PIRNR" id="PIRNR004638"/>
    </source>
</evidence>
<keyword evidence="10 14" id="KW-0560">Oxidoreductase</keyword>
<keyword evidence="9 14" id="KW-1133">Transmembrane helix</keyword>
<evidence type="ECO:0000256" key="10">
    <source>
        <dbReference type="ARBA" id="ARBA00023002"/>
    </source>
</evidence>
<comment type="caution">
    <text evidence="16">The sequence shown here is derived from an EMBL/GenBank/DDBJ whole genome shotgun (WGS) entry which is preliminary data.</text>
</comment>
<dbReference type="GO" id="GO:0070818">
    <property type="term" value="F:protoporphyrinogen oxidase activity"/>
    <property type="evidence" value="ECO:0007669"/>
    <property type="project" value="UniProtKB-UniRule"/>
</dbReference>
<dbReference type="UniPathway" id="UPA00251">
    <property type="reaction ID" value="UER00324"/>
</dbReference>
<dbReference type="HAMAP" id="MF_02239">
    <property type="entry name" value="HemJ"/>
    <property type="match status" value="1"/>
</dbReference>
<accession>A0A059FD63</accession>
<dbReference type="Proteomes" id="UP000024816">
    <property type="component" value="Unassembled WGS sequence"/>
</dbReference>
<dbReference type="PANTHER" id="PTHR40255:SF1">
    <property type="entry name" value="PROTOPORPHYRINOGEN IX OXIDASE"/>
    <property type="match status" value="1"/>
</dbReference>
<evidence type="ECO:0000256" key="1">
    <source>
        <dbReference type="ARBA" id="ARBA00004651"/>
    </source>
</evidence>
<evidence type="ECO:0000256" key="3">
    <source>
        <dbReference type="ARBA" id="ARBA00006501"/>
    </source>
</evidence>
<evidence type="ECO:0000313" key="16">
    <source>
        <dbReference type="EMBL" id="KCZ88575.1"/>
    </source>
</evidence>
<dbReference type="AlphaFoldDB" id="A0A059FD63"/>
<dbReference type="EMBL" id="ARYJ01000005">
    <property type="protein sequence ID" value="KCZ88575.1"/>
    <property type="molecule type" value="Genomic_DNA"/>
</dbReference>
<evidence type="ECO:0000256" key="6">
    <source>
        <dbReference type="ARBA" id="ARBA00022617"/>
    </source>
</evidence>
<comment type="catalytic activity">
    <reaction evidence="13 14 15">
        <text>protoporphyrinogen IX + 3 A = protoporphyrin IX + 3 AH2</text>
        <dbReference type="Rhea" id="RHEA:62000"/>
        <dbReference type="ChEBI" id="CHEBI:13193"/>
        <dbReference type="ChEBI" id="CHEBI:17499"/>
        <dbReference type="ChEBI" id="CHEBI:57306"/>
        <dbReference type="ChEBI" id="CHEBI:57307"/>
    </reaction>
</comment>
<dbReference type="RefSeq" id="WP_035581377.1">
    <property type="nucleotide sequence ID" value="NZ_ARYJ01000005.1"/>
</dbReference>
<dbReference type="eggNOG" id="COG1981">
    <property type="taxonomic scope" value="Bacteria"/>
</dbReference>
<feature type="transmembrane region" description="Helical" evidence="14">
    <location>
        <begin position="6"/>
        <end position="24"/>
    </location>
</feature>
<sequence length="142" mass="16401">MLYNWIKAAHVIFVIATMSSLMIYPRYKIHQLASQPGEPLFETMKSAANKLRLIVMNPSIILIWVFGGLMLWMNPSLLSEPWMHVKLLFVTLITAMHGYYVYVGKRIDRGTSKVSARTLRMLNEVPFLMMIVVVIMVLVRPF</sequence>
<evidence type="ECO:0000256" key="11">
    <source>
        <dbReference type="ARBA" id="ARBA00023004"/>
    </source>
</evidence>
<feature type="transmembrane region" description="Helical" evidence="14">
    <location>
        <begin position="53"/>
        <end position="73"/>
    </location>
</feature>
<feature type="transmembrane region" description="Helical" evidence="14">
    <location>
        <begin position="122"/>
        <end position="139"/>
    </location>
</feature>
<keyword evidence="12 14" id="KW-0472">Membrane</keyword>
<dbReference type="PANTHER" id="PTHR40255">
    <property type="entry name" value="UPF0093 MEMBRANE PROTEIN SLR1790"/>
    <property type="match status" value="1"/>
</dbReference>
<keyword evidence="8 14" id="KW-0479">Metal-binding</keyword>
<comment type="subcellular location">
    <subcellularLocation>
        <location evidence="1 14">Cell membrane</location>
        <topology evidence="1 14">Multi-pass membrane protein</topology>
    </subcellularLocation>
</comment>
<dbReference type="GO" id="GO:0006782">
    <property type="term" value="P:protoporphyrinogen IX biosynthetic process"/>
    <property type="evidence" value="ECO:0007669"/>
    <property type="project" value="UniProtKB-UniRule"/>
</dbReference>
<feature type="binding site" description="axial binding residue" evidence="14">
    <location>
        <position position="86"/>
    </location>
    <ligand>
        <name>heme</name>
        <dbReference type="ChEBI" id="CHEBI:30413"/>
    </ligand>
    <ligandPart>
        <name>Fe</name>
        <dbReference type="ChEBI" id="CHEBI:18248"/>
    </ligandPart>
</feature>
<proteinExistence type="inferred from homology"/>
<evidence type="ECO:0000256" key="8">
    <source>
        <dbReference type="ARBA" id="ARBA00022723"/>
    </source>
</evidence>
<evidence type="ECO:0000313" key="17">
    <source>
        <dbReference type="Proteomes" id="UP000024816"/>
    </source>
</evidence>
<evidence type="ECO:0000256" key="13">
    <source>
        <dbReference type="ARBA" id="ARBA00048390"/>
    </source>
</evidence>
<feature type="binding site" description="axial binding residue" evidence="14">
    <location>
        <position position="10"/>
    </location>
    <ligand>
        <name>heme</name>
        <dbReference type="ChEBI" id="CHEBI:30413"/>
    </ligand>
    <ligandPart>
        <name>Fe</name>
        <dbReference type="ChEBI" id="CHEBI:18248"/>
    </ligandPart>
</feature>
<keyword evidence="11 14" id="KW-0408">Iron</keyword>
<evidence type="ECO:0000256" key="4">
    <source>
        <dbReference type="ARBA" id="ARBA00017504"/>
    </source>
</evidence>